<sequence>MKCPYCGEEMEQGVIQSPHEIAWKNKRSYIGTAKFHKGSIILSKLAIFEGSAVTANCCHKCEKIIIDYKDGSCDMNKAK</sequence>
<protein>
    <recommendedName>
        <fullName evidence="1">DUF6487 domain-containing protein</fullName>
    </recommendedName>
</protein>
<reference evidence="2 5" key="2">
    <citation type="submission" date="2022-09" db="EMBL/GenBank/DDBJ databases">
        <title>complete genome sequences of Clostridium tetani str. KHSU-234311-028 isolated from soil.</title>
        <authorList>
            <person name="Sekizuka T."/>
            <person name="Shitada C."/>
            <person name="Takahashi M."/>
            <person name="Kuroda M."/>
        </authorList>
    </citation>
    <scope>NUCLEOTIDE SEQUENCE [LARGE SCALE GENOMIC DNA]</scope>
    <source>
        <strain evidence="2 5">KHSU-234311-028</strain>
        <plasmid evidence="2 5">pKHSU-234311-028-1</plasmid>
    </source>
</reference>
<proteinExistence type="predicted"/>
<dbReference type="EMBL" id="QMAP01000019">
    <property type="protein sequence ID" value="RXI44289.1"/>
    <property type="molecule type" value="Genomic_DNA"/>
</dbReference>
<organism evidence="3 4">
    <name type="scientific">Clostridium tetani</name>
    <dbReference type="NCBI Taxonomy" id="1513"/>
    <lineage>
        <taxon>Bacteria</taxon>
        <taxon>Bacillati</taxon>
        <taxon>Bacillota</taxon>
        <taxon>Clostridia</taxon>
        <taxon>Eubacteriales</taxon>
        <taxon>Clostridiaceae</taxon>
        <taxon>Clostridium</taxon>
    </lineage>
</organism>
<evidence type="ECO:0000313" key="5">
    <source>
        <dbReference type="Proteomes" id="UP001321763"/>
    </source>
</evidence>
<dbReference type="Proteomes" id="UP001321763">
    <property type="component" value="Plasmid pKHSU-234311-028-1"/>
</dbReference>
<reference evidence="3 4" key="1">
    <citation type="submission" date="2018-06" db="EMBL/GenBank/DDBJ databases">
        <title>Genome conservation of Clostridium tetani.</title>
        <authorList>
            <person name="Bruggemann H."/>
            <person name="Popoff M.R."/>
        </authorList>
    </citation>
    <scope>NUCLEOTIDE SEQUENCE [LARGE SCALE GENOMIC DNA]</scope>
    <source>
        <strain evidence="3 4">2017.061</strain>
    </source>
</reference>
<dbReference type="AlphaFoldDB" id="A0A4Q0VA07"/>
<keyword evidence="2" id="KW-0614">Plasmid</keyword>
<evidence type="ECO:0000313" key="3">
    <source>
        <dbReference type="EMBL" id="RXI44289.1"/>
    </source>
</evidence>
<dbReference type="EMBL" id="AP026819">
    <property type="protein sequence ID" value="BDR82483.1"/>
    <property type="molecule type" value="Genomic_DNA"/>
</dbReference>
<geneLocation type="plasmid" evidence="2 5">
    <name>pKHSU-234311-028-1</name>
</geneLocation>
<dbReference type="Proteomes" id="UP000290921">
    <property type="component" value="Unassembled WGS sequence"/>
</dbReference>
<feature type="domain" description="DUF6487" evidence="1">
    <location>
        <begin position="3"/>
        <end position="70"/>
    </location>
</feature>
<evidence type="ECO:0000313" key="2">
    <source>
        <dbReference type="EMBL" id="BDR82483.1"/>
    </source>
</evidence>
<dbReference type="InterPro" id="IPR045504">
    <property type="entry name" value="DUF6487"/>
</dbReference>
<evidence type="ECO:0000313" key="4">
    <source>
        <dbReference type="Proteomes" id="UP000290921"/>
    </source>
</evidence>
<evidence type="ECO:0000259" key="1">
    <source>
        <dbReference type="Pfam" id="PF20097"/>
    </source>
</evidence>
<accession>A0A4Q0VA07</accession>
<dbReference type="RefSeq" id="WP_115638832.1">
    <property type="nucleotide sequence ID" value="NZ_AP026807.1"/>
</dbReference>
<dbReference type="Pfam" id="PF20097">
    <property type="entry name" value="DUF6487"/>
    <property type="match status" value="1"/>
</dbReference>
<gene>
    <name evidence="3" type="ORF">DP130_13515</name>
    <name evidence="2" type="ORF">K234311028_p10420</name>
</gene>
<name>A0A4Q0VA07_CLOTA</name>